<sequence>MPSSLQAARFAEAGRLSQLLIGIAEQARADFMATVAEFGLPVPLARVLVLLSTPAPMRDLAEQLHCDRSYITGLADQLEERGLITRIPGQDRRVKLLTLTEAGESLRDRVSEAVAEQNIILRRLTDDERRTLAPLLERLYDGDPDNACGPEDPTCAPA</sequence>
<comment type="caution">
    <text evidence="2">The sequence shown here is derived from an EMBL/GenBank/DDBJ whole genome shotgun (WGS) entry which is preliminary data.</text>
</comment>
<dbReference type="SMART" id="SM00347">
    <property type="entry name" value="HTH_MARR"/>
    <property type="match status" value="1"/>
</dbReference>
<dbReference type="InterPro" id="IPR036388">
    <property type="entry name" value="WH-like_DNA-bd_sf"/>
</dbReference>
<dbReference type="Proteomes" id="UP001519654">
    <property type="component" value="Unassembled WGS sequence"/>
</dbReference>
<evidence type="ECO:0000313" key="2">
    <source>
        <dbReference type="EMBL" id="MBU2668883.1"/>
    </source>
</evidence>
<evidence type="ECO:0000259" key="1">
    <source>
        <dbReference type="PROSITE" id="PS50995"/>
    </source>
</evidence>
<evidence type="ECO:0000313" key="3">
    <source>
        <dbReference type="Proteomes" id="UP001519654"/>
    </source>
</evidence>
<proteinExistence type="predicted"/>
<dbReference type="Pfam" id="PF01047">
    <property type="entry name" value="MarR"/>
    <property type="match status" value="1"/>
</dbReference>
<dbReference type="PRINTS" id="PR00598">
    <property type="entry name" value="HTHMARR"/>
</dbReference>
<dbReference type="InterPro" id="IPR039422">
    <property type="entry name" value="MarR/SlyA-like"/>
</dbReference>
<accession>A0ABS5Z1P0</accession>
<feature type="domain" description="HTH marR-type" evidence="1">
    <location>
        <begin position="13"/>
        <end position="141"/>
    </location>
</feature>
<dbReference type="PANTHER" id="PTHR33164:SF57">
    <property type="entry name" value="MARR-FAMILY TRANSCRIPTIONAL REGULATOR"/>
    <property type="match status" value="1"/>
</dbReference>
<dbReference type="InterPro" id="IPR036390">
    <property type="entry name" value="WH_DNA-bd_sf"/>
</dbReference>
<dbReference type="EMBL" id="JAHKKG010000013">
    <property type="protein sequence ID" value="MBU2668883.1"/>
    <property type="molecule type" value="Genomic_DNA"/>
</dbReference>
<dbReference type="RefSeq" id="WP_215793133.1">
    <property type="nucleotide sequence ID" value="NZ_JAHKKG010000013.1"/>
</dbReference>
<keyword evidence="3" id="KW-1185">Reference proteome</keyword>
<reference evidence="2 3" key="1">
    <citation type="submission" date="2021-06" db="EMBL/GenBank/DDBJ databases">
        <title>Actinoplanes lichenicola sp. nov., and Actinoplanes ovalisporus sp. nov., isolated from lichen in Thailand.</title>
        <authorList>
            <person name="Saeng-In P."/>
            <person name="Kanchanasin P."/>
            <person name="Yuki M."/>
            <person name="Kudo T."/>
            <person name="Ohkuma M."/>
            <person name="Phongsopitanun W."/>
            <person name="Tanasupawat S."/>
        </authorList>
    </citation>
    <scope>NUCLEOTIDE SEQUENCE [LARGE SCALE GENOMIC DNA]</scope>
    <source>
        <strain evidence="2 3">NBRC 110975</strain>
    </source>
</reference>
<dbReference type="PROSITE" id="PS50995">
    <property type="entry name" value="HTH_MARR_2"/>
    <property type="match status" value="1"/>
</dbReference>
<name>A0ABS5Z1P0_9ACTN</name>
<dbReference type="InterPro" id="IPR000835">
    <property type="entry name" value="HTH_MarR-typ"/>
</dbReference>
<dbReference type="PANTHER" id="PTHR33164">
    <property type="entry name" value="TRANSCRIPTIONAL REGULATOR, MARR FAMILY"/>
    <property type="match status" value="1"/>
</dbReference>
<protein>
    <submittedName>
        <fullName evidence="2">MarR family transcriptional regulator</fullName>
    </submittedName>
</protein>
<dbReference type="Gene3D" id="1.10.10.10">
    <property type="entry name" value="Winged helix-like DNA-binding domain superfamily/Winged helix DNA-binding domain"/>
    <property type="match status" value="1"/>
</dbReference>
<dbReference type="SUPFAM" id="SSF46785">
    <property type="entry name" value="Winged helix' DNA-binding domain"/>
    <property type="match status" value="1"/>
</dbReference>
<gene>
    <name evidence="2" type="ORF">KOI35_35775</name>
</gene>
<organism evidence="2 3">
    <name type="scientific">Paractinoplanes bogorensis</name>
    <dbReference type="NCBI Taxonomy" id="1610840"/>
    <lineage>
        <taxon>Bacteria</taxon>
        <taxon>Bacillati</taxon>
        <taxon>Actinomycetota</taxon>
        <taxon>Actinomycetes</taxon>
        <taxon>Micromonosporales</taxon>
        <taxon>Micromonosporaceae</taxon>
        <taxon>Paractinoplanes</taxon>
    </lineage>
</organism>